<dbReference type="Pfam" id="PF08246">
    <property type="entry name" value="Inhibitor_I29"/>
    <property type="match status" value="1"/>
</dbReference>
<proteinExistence type="predicted"/>
<dbReference type="SMART" id="SM00848">
    <property type="entry name" value="Inhibitor_I29"/>
    <property type="match status" value="1"/>
</dbReference>
<gene>
    <name evidence="3" type="ORF">PYW07_017074</name>
</gene>
<evidence type="ECO:0000256" key="1">
    <source>
        <dbReference type="SAM" id="SignalP"/>
    </source>
</evidence>
<dbReference type="SUPFAM" id="SSF54001">
    <property type="entry name" value="Cysteine proteinases"/>
    <property type="match status" value="1"/>
</dbReference>
<dbReference type="Gene3D" id="1.10.287.2250">
    <property type="match status" value="1"/>
</dbReference>
<evidence type="ECO:0000313" key="4">
    <source>
        <dbReference type="Proteomes" id="UP001231518"/>
    </source>
</evidence>
<evidence type="ECO:0000313" key="3">
    <source>
        <dbReference type="EMBL" id="KAJ8730036.1"/>
    </source>
</evidence>
<comment type="caution">
    <text evidence="3">The sequence shown here is derived from an EMBL/GenBank/DDBJ whole genome shotgun (WGS) entry which is preliminary data.</text>
</comment>
<accession>A0AAD7YVP8</accession>
<feature type="chain" id="PRO_5042233822" description="Cathepsin propeptide inhibitor domain-containing protein" evidence="1">
    <location>
        <begin position="19"/>
        <end position="106"/>
    </location>
</feature>
<feature type="signal peptide" evidence="1">
    <location>
        <begin position="1"/>
        <end position="18"/>
    </location>
</feature>
<protein>
    <recommendedName>
        <fullName evidence="2">Cathepsin propeptide inhibitor domain-containing protein</fullName>
    </recommendedName>
</protein>
<keyword evidence="1" id="KW-0732">Signal</keyword>
<dbReference type="InterPro" id="IPR013201">
    <property type="entry name" value="Prot_inhib_I29"/>
</dbReference>
<dbReference type="EMBL" id="JARGEI010000006">
    <property type="protein sequence ID" value="KAJ8730036.1"/>
    <property type="molecule type" value="Genomic_DNA"/>
</dbReference>
<organism evidence="3 4">
    <name type="scientific">Mythimna separata</name>
    <name type="common">Oriental armyworm</name>
    <name type="synonym">Pseudaletia separata</name>
    <dbReference type="NCBI Taxonomy" id="271217"/>
    <lineage>
        <taxon>Eukaryota</taxon>
        <taxon>Metazoa</taxon>
        <taxon>Ecdysozoa</taxon>
        <taxon>Arthropoda</taxon>
        <taxon>Hexapoda</taxon>
        <taxon>Insecta</taxon>
        <taxon>Pterygota</taxon>
        <taxon>Neoptera</taxon>
        <taxon>Endopterygota</taxon>
        <taxon>Lepidoptera</taxon>
        <taxon>Glossata</taxon>
        <taxon>Ditrysia</taxon>
        <taxon>Noctuoidea</taxon>
        <taxon>Noctuidae</taxon>
        <taxon>Noctuinae</taxon>
        <taxon>Hadenini</taxon>
        <taxon>Mythimna</taxon>
    </lineage>
</organism>
<dbReference type="InterPro" id="IPR038765">
    <property type="entry name" value="Papain-like_cys_pep_sf"/>
</dbReference>
<name>A0AAD7YVP8_MYTSE</name>
<dbReference type="AlphaFoldDB" id="A0AAD7YVP8"/>
<sequence>MRSVSVVLLLAVAAMASAVPDTYIYKPHYDLSNAKVLFEDFINEYNKNYKDEADKEVHYQAFVKNLKKINKMNEDDSSDVFAINKFTDYTEEEMGHMYGLKREPQN</sequence>
<dbReference type="Proteomes" id="UP001231518">
    <property type="component" value="Chromosome 9"/>
</dbReference>
<keyword evidence="4" id="KW-1185">Reference proteome</keyword>
<reference evidence="3" key="1">
    <citation type="submission" date="2023-03" db="EMBL/GenBank/DDBJ databases">
        <title>Chromosome-level genomes of two armyworms, Mythimna separata and Mythimna loreyi, provide insights into the biosynthesis and reception of sex pheromones.</title>
        <authorList>
            <person name="Zhao H."/>
        </authorList>
    </citation>
    <scope>NUCLEOTIDE SEQUENCE</scope>
    <source>
        <strain evidence="3">BeijingLab</strain>
        <tissue evidence="3">Pupa</tissue>
    </source>
</reference>
<feature type="domain" description="Cathepsin propeptide inhibitor" evidence="2">
    <location>
        <begin position="38"/>
        <end position="94"/>
    </location>
</feature>
<evidence type="ECO:0000259" key="2">
    <source>
        <dbReference type="SMART" id="SM00848"/>
    </source>
</evidence>